<gene>
    <name evidence="2" type="ORF">LCGC14_0304010</name>
</gene>
<comment type="caution">
    <text evidence="2">The sequence shown here is derived from an EMBL/GenBank/DDBJ whole genome shotgun (WGS) entry which is preliminary data.</text>
</comment>
<dbReference type="SMART" id="SM00877">
    <property type="entry name" value="BMC"/>
    <property type="match status" value="1"/>
</dbReference>
<proteinExistence type="predicted"/>
<dbReference type="InterPro" id="IPR037233">
    <property type="entry name" value="CcmK-like_sf"/>
</dbReference>
<dbReference type="GO" id="GO:0031469">
    <property type="term" value="C:bacterial microcompartment"/>
    <property type="evidence" value="ECO:0007669"/>
    <property type="project" value="InterPro"/>
</dbReference>
<dbReference type="InterPro" id="IPR044872">
    <property type="entry name" value="CcmK/CsoS1_BMC"/>
</dbReference>
<dbReference type="AlphaFoldDB" id="A0A0F9WB52"/>
<organism evidence="2">
    <name type="scientific">marine sediment metagenome</name>
    <dbReference type="NCBI Taxonomy" id="412755"/>
    <lineage>
        <taxon>unclassified sequences</taxon>
        <taxon>metagenomes</taxon>
        <taxon>ecological metagenomes</taxon>
    </lineage>
</organism>
<reference evidence="2" key="1">
    <citation type="journal article" date="2015" name="Nature">
        <title>Complex archaea that bridge the gap between prokaryotes and eukaryotes.</title>
        <authorList>
            <person name="Spang A."/>
            <person name="Saw J.H."/>
            <person name="Jorgensen S.L."/>
            <person name="Zaremba-Niedzwiedzka K."/>
            <person name="Martijn J."/>
            <person name="Lind A.E."/>
            <person name="van Eijk R."/>
            <person name="Schleper C."/>
            <person name="Guy L."/>
            <person name="Ettema T.J."/>
        </authorList>
    </citation>
    <scope>NUCLEOTIDE SEQUENCE</scope>
</reference>
<evidence type="ECO:0000259" key="1">
    <source>
        <dbReference type="PROSITE" id="PS51930"/>
    </source>
</evidence>
<dbReference type="PANTHER" id="PTHR33941:SF11">
    <property type="entry name" value="BACTERIAL MICROCOMPARTMENT SHELL PROTEIN PDUJ"/>
    <property type="match status" value="1"/>
</dbReference>
<name>A0A0F9WB52_9ZZZZ</name>
<sequence length="90" mass="9200">MDNAIGMIETRGLVGVIEATDAMLKAAKVKYVGMRKVGSGYVSTMVSGDVAACKAAVDAGAAAAGRVSEVISVHVIPRPHADIEKLMPSS</sequence>
<dbReference type="SUPFAM" id="SSF143414">
    <property type="entry name" value="CcmK-like"/>
    <property type="match status" value="1"/>
</dbReference>
<dbReference type="EMBL" id="LAZR01000192">
    <property type="protein sequence ID" value="KKN82986.1"/>
    <property type="molecule type" value="Genomic_DNA"/>
</dbReference>
<feature type="domain" description="BMC" evidence="1">
    <location>
        <begin position="4"/>
        <end position="88"/>
    </location>
</feature>
<dbReference type="Gene3D" id="3.30.70.1710">
    <property type="match status" value="1"/>
</dbReference>
<dbReference type="InterPro" id="IPR000249">
    <property type="entry name" value="BMC_dom"/>
</dbReference>
<evidence type="ECO:0000313" key="2">
    <source>
        <dbReference type="EMBL" id="KKN82986.1"/>
    </source>
</evidence>
<dbReference type="InterPro" id="IPR050575">
    <property type="entry name" value="BMC_shell"/>
</dbReference>
<protein>
    <recommendedName>
        <fullName evidence="1">BMC domain-containing protein</fullName>
    </recommendedName>
</protein>
<dbReference type="CDD" id="cd07045">
    <property type="entry name" value="BMC_CcmK_like"/>
    <property type="match status" value="1"/>
</dbReference>
<dbReference type="PROSITE" id="PS51930">
    <property type="entry name" value="BMC_2"/>
    <property type="match status" value="1"/>
</dbReference>
<dbReference type="PANTHER" id="PTHR33941">
    <property type="entry name" value="PROPANEDIOL UTILIZATION PROTEIN PDUA"/>
    <property type="match status" value="1"/>
</dbReference>
<accession>A0A0F9WB52</accession>
<dbReference type="Pfam" id="PF00936">
    <property type="entry name" value="BMC"/>
    <property type="match status" value="1"/>
</dbReference>